<protein>
    <submittedName>
        <fullName evidence="2">Uncharacterized protein</fullName>
    </submittedName>
</protein>
<comment type="caution">
    <text evidence="2">The sequence shown here is derived from an EMBL/GenBank/DDBJ whole genome shotgun (WGS) entry which is preliminary data.</text>
</comment>
<name>A0ABR8N3N3_9BACL</name>
<reference evidence="2 3" key="1">
    <citation type="submission" date="2020-09" db="EMBL/GenBank/DDBJ databases">
        <title>Paenibacillus sp. strain PR3 16S rRNA gene Genome sequencing and assembly.</title>
        <authorList>
            <person name="Kim J."/>
        </authorList>
    </citation>
    <scope>NUCLEOTIDE SEQUENCE [LARGE SCALE GENOMIC DNA]</scope>
    <source>
        <strain evidence="2 3">PR3</strain>
    </source>
</reference>
<evidence type="ECO:0000313" key="3">
    <source>
        <dbReference type="Proteomes" id="UP000609346"/>
    </source>
</evidence>
<proteinExistence type="predicted"/>
<sequence>MKYRVSVNGKRKSREQVSRDRYIERLLAPIEIVEETVSQPEKEAEQQPHKEQQKQVQPYMRIKARSRKRSRTRVAFRMLPPSKPVLRYTPIKKEIRLPEQLLNRMSLPTIGAVPPTMKTSKQAVVQVRSSDRAMKRIRPRAVLTRTYSRFRMAEPPTARMQAHSSYQDIYMIFSVRTRRFSSPIRVPPFERGRKEAGHPS</sequence>
<gene>
    <name evidence="2" type="ORF">H8B09_28950</name>
</gene>
<feature type="compositionally biased region" description="Basic and acidic residues" evidence="1">
    <location>
        <begin position="40"/>
        <end position="53"/>
    </location>
</feature>
<organism evidence="2 3">
    <name type="scientific">Paenibacillus terricola</name>
    <dbReference type="NCBI Taxonomy" id="2763503"/>
    <lineage>
        <taxon>Bacteria</taxon>
        <taxon>Bacillati</taxon>
        <taxon>Bacillota</taxon>
        <taxon>Bacilli</taxon>
        <taxon>Bacillales</taxon>
        <taxon>Paenibacillaceae</taxon>
        <taxon>Paenibacillus</taxon>
    </lineage>
</organism>
<evidence type="ECO:0000313" key="2">
    <source>
        <dbReference type="EMBL" id="MBD3922773.1"/>
    </source>
</evidence>
<dbReference type="RefSeq" id="WP_191207083.1">
    <property type="nucleotide sequence ID" value="NZ_JACXZA010000012.1"/>
</dbReference>
<keyword evidence="3" id="KW-1185">Reference proteome</keyword>
<feature type="region of interest" description="Disordered" evidence="1">
    <location>
        <begin position="37"/>
        <end position="58"/>
    </location>
</feature>
<dbReference type="EMBL" id="JACXZA010000012">
    <property type="protein sequence ID" value="MBD3922773.1"/>
    <property type="molecule type" value="Genomic_DNA"/>
</dbReference>
<evidence type="ECO:0000256" key="1">
    <source>
        <dbReference type="SAM" id="MobiDB-lite"/>
    </source>
</evidence>
<dbReference type="Proteomes" id="UP000609346">
    <property type="component" value="Unassembled WGS sequence"/>
</dbReference>
<accession>A0ABR8N3N3</accession>